<dbReference type="InterPro" id="IPR050740">
    <property type="entry name" value="Aldehyde_DH_Superfamily"/>
</dbReference>
<dbReference type="InterPro" id="IPR015590">
    <property type="entry name" value="Aldehyde_DH_dom"/>
</dbReference>
<gene>
    <name evidence="5" type="ORF">NIE36_26425</name>
    <name evidence="4" type="ORF">OSB80_26505</name>
</gene>
<sequence>MVTSGYTDTRLLINGEWCDAASGKTLDVINPATGKAIGKVAHAGIPDLDRALAAAQRGFEAWRKIPAN</sequence>
<dbReference type="RefSeq" id="WP_266259880.1">
    <property type="nucleotide sequence ID" value="NZ_JAMXWF010000025.1"/>
</dbReference>
<dbReference type="InterPro" id="IPR016161">
    <property type="entry name" value="Ald_DH/histidinol_DH"/>
</dbReference>
<dbReference type="AlphaFoldDB" id="A0AAP5BFQ2"/>
<dbReference type="PANTHER" id="PTHR43353">
    <property type="entry name" value="SUCCINATE-SEMIALDEHYDE DEHYDROGENASE, MITOCHONDRIAL"/>
    <property type="match status" value="1"/>
</dbReference>
<dbReference type="EMBL" id="JAPKHW010000025">
    <property type="protein sequence ID" value="MCX4148898.1"/>
    <property type="molecule type" value="Genomic_DNA"/>
</dbReference>
<dbReference type="Gene3D" id="3.40.605.10">
    <property type="entry name" value="Aldehyde Dehydrogenase, Chain A, domain 1"/>
    <property type="match status" value="1"/>
</dbReference>
<proteinExistence type="inferred from homology"/>
<dbReference type="Proteomes" id="UP001209412">
    <property type="component" value="Unassembled WGS sequence"/>
</dbReference>
<keyword evidence="6" id="KW-1185">Reference proteome</keyword>
<evidence type="ECO:0000313" key="5">
    <source>
        <dbReference type="EMBL" id="MDQ6410716.1"/>
    </source>
</evidence>
<accession>A0AAP5BFQ2</accession>
<comment type="similarity">
    <text evidence="1">Belongs to the aldehyde dehydrogenase family.</text>
</comment>
<dbReference type="SUPFAM" id="SSF53720">
    <property type="entry name" value="ALDH-like"/>
    <property type="match status" value="1"/>
</dbReference>
<dbReference type="EMBL" id="JAMXWF010000025">
    <property type="protein sequence ID" value="MDQ6410716.1"/>
    <property type="molecule type" value="Genomic_DNA"/>
</dbReference>
<evidence type="ECO:0000313" key="4">
    <source>
        <dbReference type="EMBL" id="MCX4148898.1"/>
    </source>
</evidence>
<evidence type="ECO:0000256" key="1">
    <source>
        <dbReference type="ARBA" id="ARBA00009986"/>
    </source>
</evidence>
<feature type="domain" description="Aldehyde dehydrogenase" evidence="3">
    <location>
        <begin position="17"/>
        <end position="67"/>
    </location>
</feature>
<organism evidence="5 7">
    <name type="scientific">Paraburkholderia madseniana</name>
    <dbReference type="NCBI Taxonomy" id="2599607"/>
    <lineage>
        <taxon>Bacteria</taxon>
        <taxon>Pseudomonadati</taxon>
        <taxon>Pseudomonadota</taxon>
        <taxon>Betaproteobacteria</taxon>
        <taxon>Burkholderiales</taxon>
        <taxon>Burkholderiaceae</taxon>
        <taxon>Paraburkholderia</taxon>
    </lineage>
</organism>
<keyword evidence="2" id="KW-0560">Oxidoreductase</keyword>
<evidence type="ECO:0000259" key="3">
    <source>
        <dbReference type="Pfam" id="PF00171"/>
    </source>
</evidence>
<evidence type="ECO:0000313" key="7">
    <source>
        <dbReference type="Proteomes" id="UP001242288"/>
    </source>
</evidence>
<dbReference type="InterPro" id="IPR016162">
    <property type="entry name" value="Ald_DH_N"/>
</dbReference>
<evidence type="ECO:0000256" key="2">
    <source>
        <dbReference type="ARBA" id="ARBA00023002"/>
    </source>
</evidence>
<evidence type="ECO:0000313" key="6">
    <source>
        <dbReference type="Proteomes" id="UP001209412"/>
    </source>
</evidence>
<name>A0AAP5BFQ2_9BURK</name>
<comment type="caution">
    <text evidence="5">The sequence shown here is derived from an EMBL/GenBank/DDBJ whole genome shotgun (WGS) entry which is preliminary data.</text>
</comment>
<dbReference type="Proteomes" id="UP001242288">
    <property type="component" value="Unassembled WGS sequence"/>
</dbReference>
<dbReference type="GO" id="GO:0016620">
    <property type="term" value="F:oxidoreductase activity, acting on the aldehyde or oxo group of donors, NAD or NADP as acceptor"/>
    <property type="evidence" value="ECO:0007669"/>
    <property type="project" value="UniProtKB-ARBA"/>
</dbReference>
<reference evidence="5" key="1">
    <citation type="submission" date="2022-06" db="EMBL/GenBank/DDBJ databases">
        <title>PHB producers.</title>
        <authorList>
            <person name="Besaury L."/>
        </authorList>
    </citation>
    <scope>NUCLEOTIDE SEQUENCE</scope>
    <source>
        <strain evidence="5 6">SEWS6</strain>
    </source>
</reference>
<protein>
    <submittedName>
        <fullName evidence="5">Aldehyde dehydrogenase family protein</fullName>
    </submittedName>
</protein>
<feature type="non-terminal residue" evidence="5">
    <location>
        <position position="68"/>
    </location>
</feature>
<dbReference type="Pfam" id="PF00171">
    <property type="entry name" value="Aldedh"/>
    <property type="match status" value="1"/>
</dbReference>
<dbReference type="PANTHER" id="PTHR43353:SF5">
    <property type="entry name" value="SUCCINATE-SEMIALDEHYDE DEHYDROGENASE, MITOCHONDRIAL"/>
    <property type="match status" value="1"/>
</dbReference>